<dbReference type="GO" id="GO:0051321">
    <property type="term" value="P:meiotic cell cycle"/>
    <property type="evidence" value="ECO:0007669"/>
    <property type="project" value="InterPro"/>
</dbReference>
<accession>A0AAV3QA72</accession>
<organism evidence="1 2">
    <name type="scientific">Lithospermum erythrorhizon</name>
    <name type="common">Purple gromwell</name>
    <name type="synonym">Lithospermum officinale var. erythrorhizon</name>
    <dbReference type="NCBI Taxonomy" id="34254"/>
    <lineage>
        <taxon>Eukaryota</taxon>
        <taxon>Viridiplantae</taxon>
        <taxon>Streptophyta</taxon>
        <taxon>Embryophyta</taxon>
        <taxon>Tracheophyta</taxon>
        <taxon>Spermatophyta</taxon>
        <taxon>Magnoliopsida</taxon>
        <taxon>eudicotyledons</taxon>
        <taxon>Gunneridae</taxon>
        <taxon>Pentapetalae</taxon>
        <taxon>asterids</taxon>
        <taxon>lamiids</taxon>
        <taxon>Boraginales</taxon>
        <taxon>Boraginaceae</taxon>
        <taxon>Boraginoideae</taxon>
        <taxon>Lithospermeae</taxon>
        <taxon>Lithospermum</taxon>
    </lineage>
</organism>
<keyword evidence="2" id="KW-1185">Reference proteome</keyword>
<proteinExistence type="predicted"/>
<gene>
    <name evidence="1" type="ORF">LIER_39141</name>
</gene>
<evidence type="ECO:0000313" key="1">
    <source>
        <dbReference type="EMBL" id="GAA0160987.1"/>
    </source>
</evidence>
<dbReference type="Proteomes" id="UP001454036">
    <property type="component" value="Unassembled WGS sequence"/>
</dbReference>
<sequence>MMHDFELRNEAAGLFPVNVEPSRGYFIVDGVNRKLNANNTTNLEKRLESWALIPVPSELHHRCIGEKETSAAYSFQYFSNQILDAKCNKQKEKISCKMMLEENGNDGAVQDQVLDKVVADISQENSRGCVTLNKLRDILGTVSSPNKHCIDSQDLSVAWKSFHPETKDDTHTIMKEQRALNRKLLSQAEEAIGNKLIDAETRTVTVHNMSVHMMKDVFPLQVGQEKMWQLKKILAGVLRDGVFI</sequence>
<evidence type="ECO:0000313" key="2">
    <source>
        <dbReference type="Proteomes" id="UP001454036"/>
    </source>
</evidence>
<dbReference type="InterPro" id="IPR037731">
    <property type="entry name" value="ASY3-like"/>
</dbReference>
<dbReference type="PANTHER" id="PTHR36027">
    <property type="entry name" value="MEIOSIS-SPECIFIC PROTEIN ASY3"/>
    <property type="match status" value="1"/>
</dbReference>
<protein>
    <submittedName>
        <fullName evidence="1">Uncharacterized protein</fullName>
    </submittedName>
</protein>
<reference evidence="1 2" key="1">
    <citation type="submission" date="2024-01" db="EMBL/GenBank/DDBJ databases">
        <title>The complete chloroplast genome sequence of Lithospermum erythrorhizon: insights into the phylogenetic relationship among Boraginaceae species and the maternal lineages of purple gromwells.</title>
        <authorList>
            <person name="Okada T."/>
            <person name="Watanabe K."/>
        </authorList>
    </citation>
    <scope>NUCLEOTIDE SEQUENCE [LARGE SCALE GENOMIC DNA]</scope>
</reference>
<dbReference type="AlphaFoldDB" id="A0AAV3QA72"/>
<dbReference type="EMBL" id="BAABME010020636">
    <property type="protein sequence ID" value="GAA0160987.1"/>
    <property type="molecule type" value="Genomic_DNA"/>
</dbReference>
<dbReference type="PANTHER" id="PTHR36027:SF1">
    <property type="entry name" value="MEIOSIS-SPECIFIC PROTEIN ASY3"/>
    <property type="match status" value="1"/>
</dbReference>
<comment type="caution">
    <text evidence="1">The sequence shown here is derived from an EMBL/GenBank/DDBJ whole genome shotgun (WGS) entry which is preliminary data.</text>
</comment>
<name>A0AAV3QA72_LITER</name>